<dbReference type="AlphaFoldDB" id="A0A5B8R3G4"/>
<proteinExistence type="predicted"/>
<evidence type="ECO:0008006" key="3">
    <source>
        <dbReference type="Google" id="ProtNLM"/>
    </source>
</evidence>
<feature type="compositionally biased region" description="Polar residues" evidence="1">
    <location>
        <begin position="211"/>
        <end position="221"/>
    </location>
</feature>
<sequence>MSQTNENPQVASKRTQKPSAVRQVQQRKFILKEMDFKSSAIQQLFSNDARQQNIKYSIARIAGLFVLTSNNKEIRDRLDAWFVAEQEEAVRRSTLLNTIHNNELSTSLGNNADFDVVTPESFRVTFQIEHPIYWRVIDVISQIDESIAAIENLWLAGVISESVSNNSRGIAMNTMTRFFGRMRTVATDSADRKGGIYSLDAYNKIMQTITRNNPDDQSANDDSGAEEIEQDSGNLVVNA</sequence>
<feature type="region of interest" description="Disordered" evidence="1">
    <location>
        <begin position="1"/>
        <end position="22"/>
    </location>
</feature>
<evidence type="ECO:0000313" key="2">
    <source>
        <dbReference type="EMBL" id="QDZ92992.1"/>
    </source>
</evidence>
<name>A0A5B8R3G4_9GAMM</name>
<gene>
    <name evidence="2" type="ORF">D0436_22480</name>
</gene>
<feature type="region of interest" description="Disordered" evidence="1">
    <location>
        <begin position="211"/>
        <end position="239"/>
    </location>
</feature>
<accession>A0A5B8R3G4</accession>
<dbReference type="EMBL" id="CP031775">
    <property type="protein sequence ID" value="QDZ92992.1"/>
    <property type="molecule type" value="Genomic_DNA"/>
</dbReference>
<evidence type="ECO:0000256" key="1">
    <source>
        <dbReference type="SAM" id="MobiDB-lite"/>
    </source>
</evidence>
<organism evidence="2">
    <name type="scientific">Shewanella decolorationis</name>
    <dbReference type="NCBI Taxonomy" id="256839"/>
    <lineage>
        <taxon>Bacteria</taxon>
        <taxon>Pseudomonadati</taxon>
        <taxon>Pseudomonadota</taxon>
        <taxon>Gammaproteobacteria</taxon>
        <taxon>Alteromonadales</taxon>
        <taxon>Shewanellaceae</taxon>
        <taxon>Shewanella</taxon>
    </lineage>
</organism>
<reference evidence="2" key="1">
    <citation type="journal article" date="2019" name="Ecotoxicol. Environ. Saf.">
        <title>Microbial characterization of heavy metal resistant bacterial strains isolated from an electroplating wastewater treatment plant.</title>
        <authorList>
            <person name="Cai X."/>
            <person name="Zheng X."/>
            <person name="Zhang D."/>
            <person name="Iqbal W."/>
            <person name="Liu C."/>
            <person name="Yang B."/>
            <person name="Zhao X."/>
            <person name="Lu X."/>
            <person name="Mao Y."/>
        </authorList>
    </citation>
    <scope>NUCLEOTIDE SEQUENCE [LARGE SCALE GENOMIC DNA]</scope>
    <source>
        <strain evidence="2">Ni1-3</strain>
    </source>
</reference>
<feature type="compositionally biased region" description="Polar residues" evidence="1">
    <location>
        <begin position="1"/>
        <end position="13"/>
    </location>
</feature>
<protein>
    <recommendedName>
        <fullName evidence="3">DUF1845 domain-containing protein</fullName>
    </recommendedName>
</protein>
<dbReference type="RefSeq" id="WP_011711602.1">
    <property type="nucleotide sequence ID" value="NZ_CP076856.1"/>
</dbReference>